<proteinExistence type="predicted"/>
<feature type="compositionally biased region" description="Basic and acidic residues" evidence="1">
    <location>
        <begin position="16"/>
        <end position="35"/>
    </location>
</feature>
<evidence type="ECO:0000256" key="1">
    <source>
        <dbReference type="SAM" id="MobiDB-lite"/>
    </source>
</evidence>
<dbReference type="AlphaFoldDB" id="A0A1E3WPL0"/>
<name>A0A1E3WPL0_9VIBR</name>
<evidence type="ECO:0000313" key="2">
    <source>
        <dbReference type="EMBL" id="ODS10932.1"/>
    </source>
</evidence>
<dbReference type="RefSeq" id="WP_069446362.1">
    <property type="nucleotide sequence ID" value="NZ_MDCJ01000002.1"/>
</dbReference>
<feature type="region of interest" description="Disordered" evidence="1">
    <location>
        <begin position="1"/>
        <end position="67"/>
    </location>
</feature>
<comment type="caution">
    <text evidence="2">The sequence shown here is derived from an EMBL/GenBank/DDBJ whole genome shotgun (WGS) entry which is preliminary data.</text>
</comment>
<gene>
    <name evidence="2" type="ORF">VSF3289_01193</name>
</gene>
<sequence length="67" mass="7630">MSKKPNNQGEHNSSIDQRKIQNEKFNEDRQVEIHHRLPTGGQKNNIEIMQRTATPPNPNGGNTPTKK</sequence>
<feature type="compositionally biased region" description="Polar residues" evidence="1">
    <location>
        <begin position="1"/>
        <end position="15"/>
    </location>
</feature>
<evidence type="ECO:0000313" key="3">
    <source>
        <dbReference type="Proteomes" id="UP000095131"/>
    </source>
</evidence>
<dbReference type="Proteomes" id="UP000095131">
    <property type="component" value="Unassembled WGS sequence"/>
</dbReference>
<feature type="compositionally biased region" description="Polar residues" evidence="1">
    <location>
        <begin position="41"/>
        <end position="53"/>
    </location>
</feature>
<protein>
    <submittedName>
        <fullName evidence="2">Uncharacterized protein</fullName>
    </submittedName>
</protein>
<accession>A0A1E3WPL0</accession>
<dbReference type="EMBL" id="MDCJ01000002">
    <property type="protein sequence ID" value="ODS10932.1"/>
    <property type="molecule type" value="Genomic_DNA"/>
</dbReference>
<reference evidence="2 3" key="1">
    <citation type="submission" date="2016-08" db="EMBL/GenBank/DDBJ databases">
        <title>Genome sequencing of Vibrio scophthalmi strain FP3289, an isolated from Paralichthys olivaceus.</title>
        <authorList>
            <person name="Han H.-J."/>
        </authorList>
    </citation>
    <scope>NUCLEOTIDE SEQUENCE [LARGE SCALE GENOMIC DNA]</scope>
    <source>
        <strain evidence="2 3">FP3289</strain>
    </source>
</reference>
<organism evidence="2 3">
    <name type="scientific">Vibrio scophthalmi</name>
    <dbReference type="NCBI Taxonomy" id="45658"/>
    <lineage>
        <taxon>Bacteria</taxon>
        <taxon>Pseudomonadati</taxon>
        <taxon>Pseudomonadota</taxon>
        <taxon>Gammaproteobacteria</taxon>
        <taxon>Vibrionales</taxon>
        <taxon>Vibrionaceae</taxon>
        <taxon>Vibrio</taxon>
    </lineage>
</organism>